<organism evidence="1 2">
    <name type="scientific">Sanghuangporus baumii</name>
    <name type="common">Phellinus baumii</name>
    <dbReference type="NCBI Taxonomy" id="108892"/>
    <lineage>
        <taxon>Eukaryota</taxon>
        <taxon>Fungi</taxon>
        <taxon>Dikarya</taxon>
        <taxon>Basidiomycota</taxon>
        <taxon>Agaricomycotina</taxon>
        <taxon>Agaricomycetes</taxon>
        <taxon>Hymenochaetales</taxon>
        <taxon>Hymenochaetaceae</taxon>
        <taxon>Sanghuangporus</taxon>
    </lineage>
</organism>
<accession>A0A9Q5HT29</accession>
<comment type="caution">
    <text evidence="1">The sequence shown here is derived from an EMBL/GenBank/DDBJ whole genome shotgun (WGS) entry which is preliminary data.</text>
</comment>
<proteinExistence type="predicted"/>
<name>A0A9Q5HT29_SANBA</name>
<dbReference type="EMBL" id="LNZH02000209">
    <property type="protein sequence ID" value="OCB85480.1"/>
    <property type="molecule type" value="Genomic_DNA"/>
</dbReference>
<keyword evidence="2" id="KW-1185">Reference proteome</keyword>
<sequence>MGKSARKFGADVCSSLGDLKDREWKKKARHLKLTRRIGKLPKAVLACAIGGNARGLLQDCNDAQTSLKRHLN</sequence>
<reference evidence="1" key="1">
    <citation type="submission" date="2016-06" db="EMBL/GenBank/DDBJ databases">
        <title>Draft Genome sequence of the fungus Inonotus baumii.</title>
        <authorList>
            <person name="Zhu H."/>
            <person name="Lin W."/>
        </authorList>
    </citation>
    <scope>NUCLEOTIDE SEQUENCE</scope>
    <source>
        <strain evidence="1">821</strain>
    </source>
</reference>
<dbReference type="Proteomes" id="UP000757232">
    <property type="component" value="Unassembled WGS sequence"/>
</dbReference>
<gene>
    <name evidence="1" type="ORF">A7U60_g7489</name>
</gene>
<protein>
    <submittedName>
        <fullName evidence="1">Uncharacterized protein</fullName>
    </submittedName>
</protein>
<evidence type="ECO:0000313" key="1">
    <source>
        <dbReference type="EMBL" id="OCB85480.1"/>
    </source>
</evidence>
<evidence type="ECO:0000313" key="2">
    <source>
        <dbReference type="Proteomes" id="UP000757232"/>
    </source>
</evidence>
<dbReference type="AlphaFoldDB" id="A0A9Q5HT29"/>